<feature type="domain" description="Soluble ligand binding" evidence="6">
    <location>
        <begin position="266"/>
        <end position="313"/>
    </location>
</feature>
<evidence type="ECO:0000256" key="2">
    <source>
        <dbReference type="SAM" id="MobiDB-lite"/>
    </source>
</evidence>
<keyword evidence="3" id="KW-0812">Transmembrane</keyword>
<evidence type="ECO:0000256" key="3">
    <source>
        <dbReference type="SAM" id="Phobius"/>
    </source>
</evidence>
<name>A0A318HRR8_9BACT</name>
<reference evidence="7 8" key="1">
    <citation type="submission" date="2018-05" db="EMBL/GenBank/DDBJ databases">
        <title>Genomic Encyclopedia of Type Strains, Phase I: the one thousand microbial genomes (KMG-I) project.</title>
        <authorList>
            <person name="Kyrpides N."/>
        </authorList>
    </citation>
    <scope>NUCLEOTIDE SEQUENCE [LARGE SCALE GENOMIC DNA]</scope>
    <source>
        <strain evidence="7 8">DSM 15611</strain>
    </source>
</reference>
<feature type="region of interest" description="Disordered" evidence="2">
    <location>
        <begin position="76"/>
        <end position="104"/>
    </location>
</feature>
<feature type="domain" description="Soluble ligand binding" evidence="6">
    <location>
        <begin position="350"/>
        <end position="398"/>
    </location>
</feature>
<dbReference type="RefSeq" id="WP_025816624.1">
    <property type="nucleotide sequence ID" value="NZ_BAIZ01000028.1"/>
</dbReference>
<feature type="domain" description="Soluble ligand binding" evidence="6">
    <location>
        <begin position="624"/>
        <end position="670"/>
    </location>
</feature>
<dbReference type="InterPro" id="IPR049712">
    <property type="entry name" value="Poly_export"/>
</dbReference>
<feature type="chain" id="PRO_5016277998" evidence="4">
    <location>
        <begin position="21"/>
        <end position="842"/>
    </location>
</feature>
<feature type="domain" description="Polysaccharide export protein N-terminal" evidence="5">
    <location>
        <begin position="186"/>
        <end position="259"/>
    </location>
</feature>
<sequence>MKRSVLLVLLVTLCSLGLRAQSSMTDSQVMQFVLKEHEAGTSQTQIVTKLMQRGVDIQQIRRVKSAYERVAKNKGLGQVSNNTDKGIPTEEGRMRKNNGENKSETKNNMMVKGVQINEREQLSTTHNNTEHKQMMLELDEFMPDSTTLFERERLKLFVGKMHKKVFGRDIFNRKDLSFEPNMNIATPQNYRLGPGDAVHIDIYGASQKSEQTTVSPDGDVIIEGFGPVQVSGLTVAEANARLRSTLGARYSSSRVRLTVGQTRTIMVNVMGEVKQPGTYTLSAFASVFHALYMAGGINDLGTLRNIKVYRQNKLVTVVDIYDYILNGKLTGNVRLADNDVVVVGAYDCLVNLTGKVKRPMYYEMKRNESVGTLLKYAGGFTGDAYTKAVRLVRKTGREYSVFNVDEFDFNTFHLADEDSVSVDSILPRFSNMVEVKGAVFRPGMYQVGGSINSVRTLIEHAEGITEEAFTARAVMHRMRADRTLEVIPVDIEGIMNGKVADIPLQKNDVLFVPTKGEMMQQQTVTIHGEVMYPGIYKFAANETLEDLVLQAGGLKESASTTKVDVARRIVNPKALSTDSVISRTYTFALKDGFVVDGEAGFTLQPFDEVYVRKSPGYNIQKNISVQGQVMFAGTYTLTSKNERLSDAIKRAGGVTDLAYIRGARLERRITPDERLRMETVLRLADMQNGKKDTLEKERLDLGDTYYVGIELEKALAEPGGDADLVLREGDKLIVPEYNGTVKISGNVMYPNTVAYEKGRRPAWYINQAGGFGNRAKKSNTYIIYMNGTVARVGHNAKILPGCEIIVPTKPENNGKTLTQWLSVGTTMAGLATLIATIANLIK</sequence>
<dbReference type="PANTHER" id="PTHR33619:SF3">
    <property type="entry name" value="POLYSACCHARIDE EXPORT PROTEIN GFCE-RELATED"/>
    <property type="match status" value="1"/>
</dbReference>
<organism evidence="7 8">
    <name type="scientific">Hoylesella shahii DSM 15611 = JCM 12083</name>
    <dbReference type="NCBI Taxonomy" id="1122991"/>
    <lineage>
        <taxon>Bacteria</taxon>
        <taxon>Pseudomonadati</taxon>
        <taxon>Bacteroidota</taxon>
        <taxon>Bacteroidia</taxon>
        <taxon>Bacteroidales</taxon>
        <taxon>Prevotellaceae</taxon>
        <taxon>Hoylesella</taxon>
    </lineage>
</organism>
<evidence type="ECO:0000256" key="4">
    <source>
        <dbReference type="SAM" id="SignalP"/>
    </source>
</evidence>
<dbReference type="Gene3D" id="3.10.560.10">
    <property type="entry name" value="Outer membrane lipoprotein wza domain like"/>
    <property type="match status" value="6"/>
</dbReference>
<accession>A0A318HRR8</accession>
<dbReference type="PANTHER" id="PTHR33619">
    <property type="entry name" value="POLYSACCHARIDE EXPORT PROTEIN GFCE-RELATED"/>
    <property type="match status" value="1"/>
</dbReference>
<keyword evidence="3" id="KW-0472">Membrane</keyword>
<dbReference type="STRING" id="1122991.GCA_000613445_01148"/>
<comment type="caution">
    <text evidence="7">The sequence shown here is derived from an EMBL/GenBank/DDBJ whole genome shotgun (WGS) entry which is preliminary data.</text>
</comment>
<gene>
    <name evidence="7" type="ORF">EJ73_02099</name>
</gene>
<feature type="compositionally biased region" description="Basic and acidic residues" evidence="2">
    <location>
        <begin position="87"/>
        <end position="104"/>
    </location>
</feature>
<dbReference type="Proteomes" id="UP000248314">
    <property type="component" value="Unassembled WGS sequence"/>
</dbReference>
<feature type="transmembrane region" description="Helical" evidence="3">
    <location>
        <begin position="820"/>
        <end position="841"/>
    </location>
</feature>
<dbReference type="Pfam" id="PF10531">
    <property type="entry name" value="SLBB"/>
    <property type="match status" value="4"/>
</dbReference>
<proteinExistence type="predicted"/>
<keyword evidence="3" id="KW-1133">Transmembrane helix</keyword>
<dbReference type="GO" id="GO:0015159">
    <property type="term" value="F:polysaccharide transmembrane transporter activity"/>
    <property type="evidence" value="ECO:0007669"/>
    <property type="project" value="InterPro"/>
</dbReference>
<evidence type="ECO:0000259" key="6">
    <source>
        <dbReference type="Pfam" id="PF10531"/>
    </source>
</evidence>
<dbReference type="EMBL" id="QJJX01000027">
    <property type="protein sequence ID" value="PXX20932.1"/>
    <property type="molecule type" value="Genomic_DNA"/>
</dbReference>
<evidence type="ECO:0000259" key="5">
    <source>
        <dbReference type="Pfam" id="PF02563"/>
    </source>
</evidence>
<dbReference type="OrthoDB" id="9808948at2"/>
<evidence type="ECO:0000256" key="1">
    <source>
        <dbReference type="ARBA" id="ARBA00022729"/>
    </source>
</evidence>
<dbReference type="Pfam" id="PF02563">
    <property type="entry name" value="Poly_export"/>
    <property type="match status" value="1"/>
</dbReference>
<evidence type="ECO:0000313" key="8">
    <source>
        <dbReference type="Proteomes" id="UP000248314"/>
    </source>
</evidence>
<dbReference type="InterPro" id="IPR019554">
    <property type="entry name" value="Soluble_ligand-bd"/>
</dbReference>
<keyword evidence="8" id="KW-1185">Reference proteome</keyword>
<feature type="domain" description="Soluble ligand binding" evidence="6">
    <location>
        <begin position="524"/>
        <end position="568"/>
    </location>
</feature>
<dbReference type="AlphaFoldDB" id="A0A318HRR8"/>
<feature type="signal peptide" evidence="4">
    <location>
        <begin position="1"/>
        <end position="20"/>
    </location>
</feature>
<protein>
    <submittedName>
        <fullName evidence="7">Protein involved in polysaccharide export with SLBB domain</fullName>
    </submittedName>
</protein>
<evidence type="ECO:0000313" key="7">
    <source>
        <dbReference type="EMBL" id="PXX20932.1"/>
    </source>
</evidence>
<dbReference type="InterPro" id="IPR003715">
    <property type="entry name" value="Poly_export_N"/>
</dbReference>
<keyword evidence="1 4" id="KW-0732">Signal</keyword>